<evidence type="ECO:0000256" key="1">
    <source>
        <dbReference type="SAM" id="Phobius"/>
    </source>
</evidence>
<reference evidence="2" key="2">
    <citation type="journal article" date="2015" name="Data Brief">
        <title>Shoot transcriptome of the giant reed, Arundo donax.</title>
        <authorList>
            <person name="Barrero R.A."/>
            <person name="Guerrero F.D."/>
            <person name="Moolhuijzen P."/>
            <person name="Goolsby J.A."/>
            <person name="Tidwell J."/>
            <person name="Bellgard S.E."/>
            <person name="Bellgard M.I."/>
        </authorList>
    </citation>
    <scope>NUCLEOTIDE SEQUENCE</scope>
    <source>
        <tissue evidence="2">Shoot tissue taken approximately 20 cm above the soil surface</tissue>
    </source>
</reference>
<proteinExistence type="predicted"/>
<reference evidence="2" key="1">
    <citation type="submission" date="2014-09" db="EMBL/GenBank/DDBJ databases">
        <authorList>
            <person name="Magalhaes I.L.F."/>
            <person name="Oliveira U."/>
            <person name="Santos F.R."/>
            <person name="Vidigal T.H.D.A."/>
            <person name="Brescovit A.D."/>
            <person name="Santos A.J."/>
        </authorList>
    </citation>
    <scope>NUCLEOTIDE SEQUENCE</scope>
    <source>
        <tissue evidence="2">Shoot tissue taken approximately 20 cm above the soil surface</tissue>
    </source>
</reference>
<keyword evidence="1" id="KW-0812">Transmembrane</keyword>
<dbReference type="AlphaFoldDB" id="A0A0A9GT31"/>
<accession>A0A0A9GT31</accession>
<dbReference type="EMBL" id="GBRH01172180">
    <property type="protein sequence ID" value="JAE25716.1"/>
    <property type="molecule type" value="Transcribed_RNA"/>
</dbReference>
<keyword evidence="1" id="KW-0472">Membrane</keyword>
<organism evidence="2">
    <name type="scientific">Arundo donax</name>
    <name type="common">Giant reed</name>
    <name type="synonym">Donax arundinaceus</name>
    <dbReference type="NCBI Taxonomy" id="35708"/>
    <lineage>
        <taxon>Eukaryota</taxon>
        <taxon>Viridiplantae</taxon>
        <taxon>Streptophyta</taxon>
        <taxon>Embryophyta</taxon>
        <taxon>Tracheophyta</taxon>
        <taxon>Spermatophyta</taxon>
        <taxon>Magnoliopsida</taxon>
        <taxon>Liliopsida</taxon>
        <taxon>Poales</taxon>
        <taxon>Poaceae</taxon>
        <taxon>PACMAD clade</taxon>
        <taxon>Arundinoideae</taxon>
        <taxon>Arundineae</taxon>
        <taxon>Arundo</taxon>
    </lineage>
</organism>
<evidence type="ECO:0000313" key="2">
    <source>
        <dbReference type="EMBL" id="JAE25716.1"/>
    </source>
</evidence>
<sequence>MGTRRIPLGLISVQLKSLFVTVICLMMGRA</sequence>
<keyword evidence="1" id="KW-1133">Transmembrane helix</keyword>
<feature type="transmembrane region" description="Helical" evidence="1">
    <location>
        <begin position="6"/>
        <end position="28"/>
    </location>
</feature>
<name>A0A0A9GT31_ARUDO</name>
<protein>
    <submittedName>
        <fullName evidence="2">Uncharacterized protein</fullName>
    </submittedName>
</protein>